<protein>
    <submittedName>
        <fullName evidence="1">Uncharacterized protein</fullName>
    </submittedName>
</protein>
<dbReference type="AlphaFoldDB" id="A0A9P8PD80"/>
<dbReference type="EMBL" id="JAEUBF010001330">
    <property type="protein sequence ID" value="KAH3669540.1"/>
    <property type="molecule type" value="Genomic_DNA"/>
</dbReference>
<accession>A0A9P8PD80</accession>
<name>A0A9P8PD80_9ASCO</name>
<proteinExistence type="predicted"/>
<gene>
    <name evidence="1" type="ORF">WICMUC_004962</name>
</gene>
<organism evidence="1 2">
    <name type="scientific">Wickerhamomyces mucosus</name>
    <dbReference type="NCBI Taxonomy" id="1378264"/>
    <lineage>
        <taxon>Eukaryota</taxon>
        <taxon>Fungi</taxon>
        <taxon>Dikarya</taxon>
        <taxon>Ascomycota</taxon>
        <taxon>Saccharomycotina</taxon>
        <taxon>Saccharomycetes</taxon>
        <taxon>Phaffomycetales</taxon>
        <taxon>Wickerhamomycetaceae</taxon>
        <taxon>Wickerhamomyces</taxon>
    </lineage>
</organism>
<evidence type="ECO:0000313" key="1">
    <source>
        <dbReference type="EMBL" id="KAH3669540.1"/>
    </source>
</evidence>
<reference evidence="1" key="2">
    <citation type="submission" date="2021-01" db="EMBL/GenBank/DDBJ databases">
        <authorList>
            <person name="Schikora-Tamarit M.A."/>
        </authorList>
    </citation>
    <scope>NUCLEOTIDE SEQUENCE</scope>
    <source>
        <strain evidence="1">CBS6341</strain>
    </source>
</reference>
<sequence length="137" mass="14556">MCCALTAGSSDFLFISFPSDSATDLDLILSFGENGSSNDSFCTLEAAEFGLICETSLGRDCLLVPLELFISNDTSEFGAKFSSETIDLNDDVAFEVSLGNGVTDGICDLSILEFRELYDGVTLTKVSSDSLILGLCT</sequence>
<reference evidence="1" key="1">
    <citation type="journal article" date="2021" name="Open Biol.">
        <title>Shared evolutionary footprints suggest mitochondrial oxidative damage underlies multiple complex I losses in fungi.</title>
        <authorList>
            <person name="Schikora-Tamarit M.A."/>
            <person name="Marcet-Houben M."/>
            <person name="Nosek J."/>
            <person name="Gabaldon T."/>
        </authorList>
    </citation>
    <scope>NUCLEOTIDE SEQUENCE</scope>
    <source>
        <strain evidence="1">CBS6341</strain>
    </source>
</reference>
<evidence type="ECO:0000313" key="2">
    <source>
        <dbReference type="Proteomes" id="UP000769528"/>
    </source>
</evidence>
<keyword evidence="2" id="KW-1185">Reference proteome</keyword>
<comment type="caution">
    <text evidence="1">The sequence shown here is derived from an EMBL/GenBank/DDBJ whole genome shotgun (WGS) entry which is preliminary data.</text>
</comment>
<dbReference type="Proteomes" id="UP000769528">
    <property type="component" value="Unassembled WGS sequence"/>
</dbReference>